<keyword evidence="2" id="KW-1185">Reference proteome</keyword>
<dbReference type="HOGENOM" id="CLU_3376327_0_0_9"/>
<evidence type="ECO:0000313" key="2">
    <source>
        <dbReference type="Proteomes" id="UP000001131"/>
    </source>
</evidence>
<proteinExistence type="predicted"/>
<protein>
    <submittedName>
        <fullName evidence="1">Uncharacterized protein</fullName>
    </submittedName>
</protein>
<gene>
    <name evidence="1" type="ordered locus">SGO_0520</name>
</gene>
<dbReference type="AlphaFoldDB" id="A8AVM6"/>
<dbReference type="Proteomes" id="UP000001131">
    <property type="component" value="Chromosome"/>
</dbReference>
<organism evidence="1 2">
    <name type="scientific">Streptococcus gordonii (strain Challis / ATCC 35105 / BCRC 15272 / CH1 / DL1 / V288)</name>
    <dbReference type="NCBI Taxonomy" id="467705"/>
    <lineage>
        <taxon>Bacteria</taxon>
        <taxon>Bacillati</taxon>
        <taxon>Bacillota</taxon>
        <taxon>Bacilli</taxon>
        <taxon>Lactobacillales</taxon>
        <taxon>Streptococcaceae</taxon>
        <taxon>Streptococcus</taxon>
    </lineage>
</organism>
<accession>A8AVM6</accession>
<reference evidence="1 2" key="1">
    <citation type="journal article" date="2007" name="J. Bacteriol.">
        <title>Genome-wide transcriptional changes in Streptococcus gordonii in response to competence signaling peptide.</title>
        <authorList>
            <person name="Vickerman M.M."/>
            <person name="Iobst S."/>
            <person name="Jesionowski A.M."/>
            <person name="Gill S.R."/>
        </authorList>
    </citation>
    <scope>NUCLEOTIDE SEQUENCE [LARGE SCALE GENOMIC DNA]</scope>
    <source>
        <strain evidence="2">Challis / ATCC 35105 / BCRC 15272 / CH1 / DL1 / V288</strain>
    </source>
</reference>
<dbReference type="EMBL" id="CP000725">
    <property type="protein sequence ID" value="ABV09944.1"/>
    <property type="molecule type" value="Genomic_DNA"/>
</dbReference>
<dbReference type="STRING" id="467705.SGO_0520"/>
<evidence type="ECO:0000313" key="1">
    <source>
        <dbReference type="EMBL" id="ABV09944.1"/>
    </source>
</evidence>
<sequence>MQKEYNVLGKSFNERDTDASQACLLVLTYFMDPQ</sequence>
<dbReference type="KEGG" id="sgo:SGO_0520"/>
<name>A8AVM6_STRGC</name>